<dbReference type="InterPro" id="IPR051083">
    <property type="entry name" value="GrpII_Intron_Splice-Mob/Def"/>
</dbReference>
<dbReference type="Proteomes" id="UP000190897">
    <property type="component" value="Unassembled WGS sequence"/>
</dbReference>
<protein>
    <submittedName>
        <fullName evidence="3">RNA-directed DNA polymerase</fullName>
    </submittedName>
</protein>
<evidence type="ECO:0000256" key="1">
    <source>
        <dbReference type="ARBA" id="ARBA00034120"/>
    </source>
</evidence>
<keyword evidence="3" id="KW-0695">RNA-directed DNA polymerase</keyword>
<dbReference type="InterPro" id="IPR002711">
    <property type="entry name" value="HNH"/>
</dbReference>
<comment type="similarity">
    <text evidence="1">Belongs to the bacterial reverse transcriptase family.</text>
</comment>
<dbReference type="CDD" id="cd00085">
    <property type="entry name" value="HNHc"/>
    <property type="match status" value="1"/>
</dbReference>
<dbReference type="PANTHER" id="PTHR34047">
    <property type="entry name" value="NUCLEAR INTRON MATURASE 1, MITOCHONDRIAL-RELATED"/>
    <property type="match status" value="1"/>
</dbReference>
<sequence length="551" mass="63863">MRSSDQTTALSMKTAWHQINWAKAQKHVRHIQFKIMKAYETGNRKRARALQRLLARSFSAKVLAVRKVTSNDGKSTPGVDGQLWNMPEKKWQAVQQLNRGKYRAKPLRRVEIPKANGKTRPLGIPVMYDRAMQVLWGQALEPIAERAADLRSYGFRRYRSAHDAIENLWNSHCKGTAYVLDADIKGCFDNISHQWLIKHIPMDKQILRQWLNCGVIIAGKYYPTTKGTPQGGPISPMLANLTLDGLEQATAKAAHLTCHGYTQQSHWGHYQRSGLHVIRYADDFIVTAKRAEYLTEAIGGIKQFLAERGLELNEQKTSLGHIDQGYQFLGFHLRRYADQKVIIKPTADALKSVKTKVSQIVREMIARTQDDLILGLRPVTLGWCQYYQTVCSQRAFEKLDNHVFKRLWWWAQRRHKRKSARWIKNRYWRVEGKRKWNFVTGQTRLPQCEHIPIIRVKNLRIKANIFIDETYFKQRSQDLAQLRMSRREAQLLSKQNGYCPMCKGVLQVDDQTNLHHIQPKLTGGRNDIGNLMLVHANCHQSYHATHYARRT</sequence>
<dbReference type="GO" id="GO:0003964">
    <property type="term" value="F:RNA-directed DNA polymerase activity"/>
    <property type="evidence" value="ECO:0007669"/>
    <property type="project" value="UniProtKB-KW"/>
</dbReference>
<dbReference type="InterPro" id="IPR013597">
    <property type="entry name" value="Mat_intron_G2"/>
</dbReference>
<dbReference type="Pfam" id="PF13655">
    <property type="entry name" value="RVT_N"/>
    <property type="match status" value="1"/>
</dbReference>
<dbReference type="SMART" id="SM00507">
    <property type="entry name" value="HNHc"/>
    <property type="match status" value="1"/>
</dbReference>
<dbReference type="STRING" id="651661.SAMN05660293_05527"/>
<name>A0A1T5HGF0_9BACT</name>
<dbReference type="Gene3D" id="1.10.30.50">
    <property type="match status" value="1"/>
</dbReference>
<dbReference type="InterPro" id="IPR003615">
    <property type="entry name" value="HNH_nuc"/>
</dbReference>
<dbReference type="Pfam" id="PF08388">
    <property type="entry name" value="GIIM"/>
    <property type="match status" value="1"/>
</dbReference>
<dbReference type="InterPro" id="IPR025960">
    <property type="entry name" value="RVT_N"/>
</dbReference>
<evidence type="ECO:0000313" key="4">
    <source>
        <dbReference type="Proteomes" id="UP000190897"/>
    </source>
</evidence>
<keyword evidence="4" id="KW-1185">Reference proteome</keyword>
<dbReference type="Pfam" id="PF00078">
    <property type="entry name" value="RVT_1"/>
    <property type="match status" value="1"/>
</dbReference>
<gene>
    <name evidence="3" type="ORF">SAMN05660293_05527</name>
</gene>
<dbReference type="SUPFAM" id="SSF56672">
    <property type="entry name" value="DNA/RNA polymerases"/>
    <property type="match status" value="1"/>
</dbReference>
<dbReference type="InterPro" id="IPR030931">
    <property type="entry name" value="Group_II_RT_mat"/>
</dbReference>
<dbReference type="GO" id="GO:0004519">
    <property type="term" value="F:endonuclease activity"/>
    <property type="evidence" value="ECO:0007669"/>
    <property type="project" value="InterPro"/>
</dbReference>
<organism evidence="3 4">
    <name type="scientific">Dyadobacter psychrophilus</name>
    <dbReference type="NCBI Taxonomy" id="651661"/>
    <lineage>
        <taxon>Bacteria</taxon>
        <taxon>Pseudomonadati</taxon>
        <taxon>Bacteroidota</taxon>
        <taxon>Cytophagia</taxon>
        <taxon>Cytophagales</taxon>
        <taxon>Spirosomataceae</taxon>
        <taxon>Dyadobacter</taxon>
    </lineage>
</organism>
<dbReference type="GO" id="GO:0008270">
    <property type="term" value="F:zinc ion binding"/>
    <property type="evidence" value="ECO:0007669"/>
    <property type="project" value="InterPro"/>
</dbReference>
<dbReference type="PROSITE" id="PS50878">
    <property type="entry name" value="RT_POL"/>
    <property type="match status" value="1"/>
</dbReference>
<keyword evidence="3" id="KW-0808">Transferase</keyword>
<evidence type="ECO:0000313" key="3">
    <source>
        <dbReference type="EMBL" id="SKC19699.1"/>
    </source>
</evidence>
<dbReference type="InterPro" id="IPR000477">
    <property type="entry name" value="RT_dom"/>
</dbReference>
<dbReference type="AlphaFoldDB" id="A0A1T5HGF0"/>
<dbReference type="PANTHER" id="PTHR34047:SF8">
    <property type="entry name" value="PROTEIN YKFC"/>
    <property type="match status" value="1"/>
</dbReference>
<proteinExistence type="inferred from homology"/>
<dbReference type="NCBIfam" id="TIGR04416">
    <property type="entry name" value="group_II_RT_mat"/>
    <property type="match status" value="1"/>
</dbReference>
<dbReference type="CDD" id="cd01651">
    <property type="entry name" value="RT_G2_intron"/>
    <property type="match status" value="1"/>
</dbReference>
<reference evidence="4" key="1">
    <citation type="submission" date="2017-02" db="EMBL/GenBank/DDBJ databases">
        <authorList>
            <person name="Varghese N."/>
            <person name="Submissions S."/>
        </authorList>
    </citation>
    <scope>NUCLEOTIDE SEQUENCE [LARGE SCALE GENOMIC DNA]</scope>
    <source>
        <strain evidence="4">DSM 22270</strain>
    </source>
</reference>
<accession>A0A1T5HGF0</accession>
<dbReference type="OrthoDB" id="9780724at2"/>
<dbReference type="GO" id="GO:0003676">
    <property type="term" value="F:nucleic acid binding"/>
    <property type="evidence" value="ECO:0007669"/>
    <property type="project" value="InterPro"/>
</dbReference>
<evidence type="ECO:0000259" key="2">
    <source>
        <dbReference type="PROSITE" id="PS50878"/>
    </source>
</evidence>
<dbReference type="InterPro" id="IPR043502">
    <property type="entry name" value="DNA/RNA_pol_sf"/>
</dbReference>
<dbReference type="Pfam" id="PF01844">
    <property type="entry name" value="HNH"/>
    <property type="match status" value="1"/>
</dbReference>
<dbReference type="EMBL" id="FUZA01000014">
    <property type="protein sequence ID" value="SKC19699.1"/>
    <property type="molecule type" value="Genomic_DNA"/>
</dbReference>
<keyword evidence="3" id="KW-0548">Nucleotidyltransferase</keyword>
<feature type="domain" description="Reverse transcriptase" evidence="2">
    <location>
        <begin position="93"/>
        <end position="333"/>
    </location>
</feature>